<keyword evidence="7" id="KW-0746">Sphingolipid metabolism</keyword>
<evidence type="ECO:0000256" key="1">
    <source>
        <dbReference type="ARBA" id="ARBA00001933"/>
    </source>
</evidence>
<evidence type="ECO:0000256" key="18">
    <source>
        <dbReference type="ARBA" id="ARBA00069333"/>
    </source>
</evidence>
<dbReference type="FunFam" id="6.10.140.2150:FF:000001">
    <property type="entry name" value="Sphingosine-1-phosphate lyase 1"/>
    <property type="match status" value="1"/>
</dbReference>
<evidence type="ECO:0000256" key="13">
    <source>
        <dbReference type="ARBA" id="ARBA00038302"/>
    </source>
</evidence>
<evidence type="ECO:0000256" key="10">
    <source>
        <dbReference type="ARBA" id="ARBA00023098"/>
    </source>
</evidence>
<dbReference type="Proteomes" id="UP001347796">
    <property type="component" value="Unassembled WGS sequence"/>
</dbReference>
<keyword evidence="10" id="KW-0443">Lipid metabolism</keyword>
<comment type="function">
    <text evidence="16">Cleaves phosphorylated sphingoid bases (PSBs), such as sphingosine-1-phosphate, into fatty aldehydes and phosphoethanolamine. Elevates stress-induced ceramide production and apoptosis. Required for global lipid homeostasis in liver and cholesterol homeostasis in fibroblasts. Involved in the regulation of pro-inflammatory response and neutrophil trafficking. Modulates neuronal autophagy via phosphoethanolamine production which regulates accumulation of aggregate-prone proteins such as APP. Seems to play a role in establishing neuronal contact sites and axonal maintenance.</text>
</comment>
<evidence type="ECO:0000256" key="14">
    <source>
        <dbReference type="ARBA" id="ARBA00038965"/>
    </source>
</evidence>
<evidence type="ECO:0000256" key="3">
    <source>
        <dbReference type="ARBA" id="ARBA00004991"/>
    </source>
</evidence>
<evidence type="ECO:0000256" key="7">
    <source>
        <dbReference type="ARBA" id="ARBA00022919"/>
    </source>
</evidence>
<dbReference type="PANTHER" id="PTHR42735:SF6">
    <property type="entry name" value="SPHINGOSINE-1-PHOSPHATE LYASE 1"/>
    <property type="match status" value="1"/>
</dbReference>
<keyword evidence="9" id="KW-1133">Transmembrane helix</keyword>
<dbReference type="Gene3D" id="3.90.1150.10">
    <property type="entry name" value="Aspartate Aminotransferase, domain 1"/>
    <property type="match status" value="1"/>
</dbReference>
<dbReference type="GO" id="GO:0019752">
    <property type="term" value="P:carboxylic acid metabolic process"/>
    <property type="evidence" value="ECO:0007669"/>
    <property type="project" value="InterPro"/>
</dbReference>
<evidence type="ECO:0000256" key="16">
    <source>
        <dbReference type="ARBA" id="ARBA00053536"/>
    </source>
</evidence>
<dbReference type="InterPro" id="IPR015422">
    <property type="entry name" value="PyrdxlP-dep_Trfase_small"/>
</dbReference>
<dbReference type="InterPro" id="IPR002129">
    <property type="entry name" value="PyrdxlP-dep_de-COase"/>
</dbReference>
<dbReference type="GO" id="GO:0030149">
    <property type="term" value="P:sphingolipid catabolic process"/>
    <property type="evidence" value="ECO:0007669"/>
    <property type="project" value="TreeGrafter"/>
</dbReference>
<comment type="pathway">
    <text evidence="3">Sphingolipid metabolism.</text>
</comment>
<organism evidence="21 22">
    <name type="scientific">Patella caerulea</name>
    <name type="common">Rayed Mediterranean limpet</name>
    <dbReference type="NCBI Taxonomy" id="87958"/>
    <lineage>
        <taxon>Eukaryota</taxon>
        <taxon>Metazoa</taxon>
        <taxon>Spiralia</taxon>
        <taxon>Lophotrochozoa</taxon>
        <taxon>Mollusca</taxon>
        <taxon>Gastropoda</taxon>
        <taxon>Patellogastropoda</taxon>
        <taxon>Patelloidea</taxon>
        <taxon>Patellidae</taxon>
        <taxon>Patella</taxon>
    </lineage>
</organism>
<dbReference type="EC" id="4.1.2.27" evidence="14"/>
<dbReference type="InterPro" id="IPR015424">
    <property type="entry name" value="PyrdxlP-dep_Trfase"/>
</dbReference>
<evidence type="ECO:0000256" key="19">
    <source>
        <dbReference type="PIRSR" id="PIRSR602129-50"/>
    </source>
</evidence>
<comment type="pathway">
    <text evidence="2">Lipid metabolism; sphingolipid metabolism.</text>
</comment>
<dbReference type="SUPFAM" id="SSF53383">
    <property type="entry name" value="PLP-dependent transferases"/>
    <property type="match status" value="1"/>
</dbReference>
<feature type="modified residue" description="N6-(pyridoxal phosphate)lysine" evidence="19">
    <location>
        <position position="347"/>
    </location>
</feature>
<dbReference type="FunFam" id="3.40.640.10:FF:000020">
    <property type="entry name" value="sphingosine-1-phosphate lyase 1"/>
    <property type="match status" value="1"/>
</dbReference>
<evidence type="ECO:0000256" key="9">
    <source>
        <dbReference type="ARBA" id="ARBA00022989"/>
    </source>
</evidence>
<comment type="subcellular location">
    <subcellularLocation>
        <location evidence="17">Endoplasmic reticulum membrane</location>
        <topology evidence="17">Single-pass type III membrane protein</topology>
        <orientation evidence="17">Cytoplasmic side</orientation>
    </subcellularLocation>
</comment>
<dbReference type="GO" id="GO:0005789">
    <property type="term" value="C:endoplasmic reticulum membrane"/>
    <property type="evidence" value="ECO:0007669"/>
    <property type="project" value="UniProtKB-SubCell"/>
</dbReference>
<dbReference type="InterPro" id="IPR050477">
    <property type="entry name" value="GrpII_AminoAcid_Decarb"/>
</dbReference>
<keyword evidence="11" id="KW-0472">Membrane</keyword>
<dbReference type="GO" id="GO:0008117">
    <property type="term" value="F:sphinganine-1-phosphate aldolase activity"/>
    <property type="evidence" value="ECO:0007669"/>
    <property type="project" value="UniProtKB-EC"/>
</dbReference>
<keyword evidence="12 20" id="KW-0456">Lyase</keyword>
<accession>A0AAN8J6W4</accession>
<dbReference type="GO" id="GO:0030170">
    <property type="term" value="F:pyridoxal phosphate binding"/>
    <property type="evidence" value="ECO:0007669"/>
    <property type="project" value="InterPro"/>
</dbReference>
<evidence type="ECO:0000256" key="5">
    <source>
        <dbReference type="ARBA" id="ARBA00022824"/>
    </source>
</evidence>
<keyword evidence="22" id="KW-1185">Reference proteome</keyword>
<name>A0AAN8J6W4_PATCE</name>
<evidence type="ECO:0000256" key="2">
    <source>
        <dbReference type="ARBA" id="ARBA00004760"/>
    </source>
</evidence>
<evidence type="ECO:0000313" key="21">
    <source>
        <dbReference type="EMBL" id="KAK6171527.1"/>
    </source>
</evidence>
<dbReference type="InterPro" id="IPR015421">
    <property type="entry name" value="PyrdxlP-dep_Trfase_major"/>
</dbReference>
<comment type="caution">
    <text evidence="21">The sequence shown here is derived from an EMBL/GenBank/DDBJ whole genome shotgun (WGS) entry which is preliminary data.</text>
</comment>
<evidence type="ECO:0000256" key="8">
    <source>
        <dbReference type="ARBA" id="ARBA00022968"/>
    </source>
</evidence>
<keyword evidence="6 19" id="KW-0663">Pyridoxal phosphate</keyword>
<reference evidence="21 22" key="1">
    <citation type="submission" date="2024-01" db="EMBL/GenBank/DDBJ databases">
        <title>The genome of the rayed Mediterranean limpet Patella caerulea (Linnaeus, 1758).</title>
        <authorList>
            <person name="Anh-Thu Weber A."/>
            <person name="Halstead-Nussloch G."/>
        </authorList>
    </citation>
    <scope>NUCLEOTIDE SEQUENCE [LARGE SCALE GENOMIC DNA]</scope>
    <source>
        <strain evidence="21">AATW-2023a</strain>
        <tissue evidence="21">Whole specimen</tissue>
    </source>
</reference>
<evidence type="ECO:0000256" key="15">
    <source>
        <dbReference type="ARBA" id="ARBA00042568"/>
    </source>
</evidence>
<dbReference type="EMBL" id="JAZGQO010000014">
    <property type="protein sequence ID" value="KAK6171527.1"/>
    <property type="molecule type" value="Genomic_DNA"/>
</dbReference>
<comment type="cofactor">
    <cofactor evidence="1 19 20">
        <name>pyridoxal 5'-phosphate</name>
        <dbReference type="ChEBI" id="CHEBI:597326"/>
    </cofactor>
</comment>
<gene>
    <name evidence="21" type="ORF">SNE40_019699</name>
</gene>
<protein>
    <recommendedName>
        <fullName evidence="18">Sphingosine-1-phosphate lyase 1</fullName>
        <ecNumber evidence="14">4.1.2.27</ecNumber>
    </recommendedName>
    <alternativeName>
        <fullName evidence="15">Sphingosine-1-phosphate aldolase</fullName>
    </alternativeName>
</protein>
<keyword evidence="5" id="KW-0256">Endoplasmic reticulum</keyword>
<evidence type="ECO:0000256" key="11">
    <source>
        <dbReference type="ARBA" id="ARBA00023136"/>
    </source>
</evidence>
<keyword evidence="4" id="KW-0812">Transmembrane</keyword>
<dbReference type="Gene3D" id="3.40.640.10">
    <property type="entry name" value="Type I PLP-dependent aspartate aminotransferase-like (Major domain)"/>
    <property type="match status" value="1"/>
</dbReference>
<evidence type="ECO:0000256" key="20">
    <source>
        <dbReference type="RuleBase" id="RU000382"/>
    </source>
</evidence>
<evidence type="ECO:0000313" key="22">
    <source>
        <dbReference type="Proteomes" id="UP001347796"/>
    </source>
</evidence>
<dbReference type="CDD" id="cd06450">
    <property type="entry name" value="DOPA_deC_like"/>
    <property type="match status" value="1"/>
</dbReference>
<comment type="similarity">
    <text evidence="13">Belongs to the group II decarboxylase family. Sphingosine-1-phosphate lyase subfamily.</text>
</comment>
<sequence length="561" mass="61612">MAALVKTITGPVTPVLDSIKDQLNALCKGLQPWQIVVYTAGTTLVVVFTKQFLFQEESLKERGKKEFFRLIKKIPYVKAKIDAEMAKTTKSMVESLYKDHAGHGYVCQIPMKGYSEKELILELEKYQALAKTNWKKGRVSGTVYSGEEKLTQLMAKTYSMFAWTNPLHPDVFPDIRKMEAEVVRMCCTIFNGGPETCGTVTQGGTESIMLACLAYRNLARERGIKVPEIVAPITVHAAFDKAASYFHMTIKHIPIDPVTGKVDVKAMRRAISSRTCVIVGSGPGFPHGIIDPIQEIAALGKRYNIPVHVDCCLGGFLLPFMNKAGFELDPFDFRVDGVTSISADTHKYGYAPKGSSVIMYSEKCYRKFQFFVQPNWTGGIYASPTIAGSRSGAIIAACWATMMYIGEEGYVDATRKIITTARKIAKGINEIKGIFVFGDPQVSVVGIGSDDFNIFNLSDALAKKGWNLNPLQFPSSIHICVTLPICQDGVAEEFIADVKAITADILKNPNAKDGGMAAIYGMAQSIPDRSMVRDIACSFVEGWYNTTVPTITNGDMNGSVH</sequence>
<evidence type="ECO:0000256" key="17">
    <source>
        <dbReference type="ARBA" id="ARBA00060475"/>
    </source>
</evidence>
<dbReference type="FunFam" id="3.90.1150.10:FF:000020">
    <property type="entry name" value="Sphingosine-1-phosphate lyase 1"/>
    <property type="match status" value="1"/>
</dbReference>
<keyword evidence="8" id="KW-0735">Signal-anchor</keyword>
<evidence type="ECO:0000256" key="4">
    <source>
        <dbReference type="ARBA" id="ARBA00022692"/>
    </source>
</evidence>
<dbReference type="Gene3D" id="6.10.140.2150">
    <property type="match status" value="1"/>
</dbReference>
<dbReference type="PANTHER" id="PTHR42735">
    <property type="match status" value="1"/>
</dbReference>
<dbReference type="Pfam" id="PF00282">
    <property type="entry name" value="Pyridoxal_deC"/>
    <property type="match status" value="1"/>
</dbReference>
<evidence type="ECO:0000256" key="12">
    <source>
        <dbReference type="ARBA" id="ARBA00023239"/>
    </source>
</evidence>
<proteinExistence type="inferred from homology"/>
<evidence type="ECO:0000256" key="6">
    <source>
        <dbReference type="ARBA" id="ARBA00022898"/>
    </source>
</evidence>
<dbReference type="AlphaFoldDB" id="A0AAN8J6W4"/>